<name>A0A268P507_SHOCL</name>
<feature type="domain" description="Thioredoxin" evidence="1">
    <location>
        <begin position="32"/>
        <end position="172"/>
    </location>
</feature>
<evidence type="ECO:0000259" key="1">
    <source>
        <dbReference type="PROSITE" id="PS51352"/>
    </source>
</evidence>
<gene>
    <name evidence="3" type="ORF">CHH61_12200</name>
    <name evidence="2" type="ORF">CHH72_01510</name>
</gene>
<organism evidence="2 5">
    <name type="scientific">Shouchella clausii</name>
    <name type="common">Alkalihalobacillus clausii</name>
    <dbReference type="NCBI Taxonomy" id="79880"/>
    <lineage>
        <taxon>Bacteria</taxon>
        <taxon>Bacillati</taxon>
        <taxon>Bacillota</taxon>
        <taxon>Bacilli</taxon>
        <taxon>Bacillales</taxon>
        <taxon>Bacillaceae</taxon>
        <taxon>Shouchella</taxon>
    </lineage>
</organism>
<dbReference type="PANTHER" id="PTHR42852:SF13">
    <property type="entry name" value="PROTEIN DIPZ"/>
    <property type="match status" value="1"/>
</dbReference>
<dbReference type="InterPro" id="IPR050553">
    <property type="entry name" value="Thioredoxin_ResA/DsbE_sf"/>
</dbReference>
<evidence type="ECO:0000313" key="3">
    <source>
        <dbReference type="EMBL" id="PAF25626.1"/>
    </source>
</evidence>
<dbReference type="CDD" id="cd02966">
    <property type="entry name" value="TlpA_like_family"/>
    <property type="match status" value="1"/>
</dbReference>
<accession>A0A268P507</accession>
<dbReference type="OMA" id="IIRWPLI"/>
<dbReference type="GO" id="GO:0016491">
    <property type="term" value="F:oxidoreductase activity"/>
    <property type="evidence" value="ECO:0007669"/>
    <property type="project" value="InterPro"/>
</dbReference>
<dbReference type="InterPro" id="IPR013740">
    <property type="entry name" value="Redoxin"/>
</dbReference>
<comment type="caution">
    <text evidence="2">The sequence shown here is derived from an EMBL/GenBank/DDBJ whole genome shotgun (WGS) entry which is preliminary data.</text>
</comment>
<protein>
    <submittedName>
        <fullName evidence="2">TlpA family protein disulfide reductase</fullName>
    </submittedName>
</protein>
<reference evidence="4 5" key="1">
    <citation type="submission" date="2017-07" db="EMBL/GenBank/DDBJ databases">
        <title>Isolation and whole genome analysis of endospore-forming bacteria from heroin.</title>
        <authorList>
            <person name="Kalinowski J."/>
            <person name="Ahrens B."/>
            <person name="Al-Dilaimi A."/>
            <person name="Winkler A."/>
            <person name="Wibberg D."/>
            <person name="Schleenbecker U."/>
            <person name="Ruckert C."/>
            <person name="Wolfel R."/>
            <person name="Grass G."/>
        </authorList>
    </citation>
    <scope>NUCLEOTIDE SEQUENCE [LARGE SCALE GENOMIC DNA]</scope>
    <source>
        <strain evidence="3 4">7523-2</strain>
        <strain evidence="2 5">7539</strain>
    </source>
</reference>
<dbReference type="Proteomes" id="UP000216207">
    <property type="component" value="Unassembled WGS sequence"/>
</dbReference>
<dbReference type="PROSITE" id="PS51257">
    <property type="entry name" value="PROKAR_LIPOPROTEIN"/>
    <property type="match status" value="1"/>
</dbReference>
<dbReference type="RefSeq" id="WP_011246620.1">
    <property type="nucleotide sequence ID" value="NZ_BOQQ01000005.1"/>
</dbReference>
<dbReference type="InterPro" id="IPR013766">
    <property type="entry name" value="Thioredoxin_domain"/>
</dbReference>
<dbReference type="AlphaFoldDB" id="A0A268P507"/>
<evidence type="ECO:0000313" key="2">
    <source>
        <dbReference type="EMBL" id="PAE90589.1"/>
    </source>
</evidence>
<dbReference type="SUPFAM" id="SSF52833">
    <property type="entry name" value="Thioredoxin-like"/>
    <property type="match status" value="1"/>
</dbReference>
<proteinExistence type="predicted"/>
<dbReference type="EMBL" id="NPCC01000004">
    <property type="protein sequence ID" value="PAE90589.1"/>
    <property type="molecule type" value="Genomic_DNA"/>
</dbReference>
<dbReference type="PROSITE" id="PS51352">
    <property type="entry name" value="THIOREDOXIN_2"/>
    <property type="match status" value="1"/>
</dbReference>
<sequence>MKKRSWTLAVLVGACVAIVFFVWQFNGESKPVQAGDHLLDMELDVYKGASASFSDYQDGVLVLNVWASWCEPCIREMPALMEVAEDYRNKGVSVITVNSQSKELRPEDAIEFIEEQGLTLPVFFDSEGAFMQAFKPSSLPTTYIIDQNNVVTDVLVGEVTKEMLDNKLQELL</sequence>
<dbReference type="Pfam" id="PF08534">
    <property type="entry name" value="Redoxin"/>
    <property type="match status" value="1"/>
</dbReference>
<evidence type="ECO:0000313" key="5">
    <source>
        <dbReference type="Proteomes" id="UP000216207"/>
    </source>
</evidence>
<evidence type="ECO:0000313" key="4">
    <source>
        <dbReference type="Proteomes" id="UP000216133"/>
    </source>
</evidence>
<dbReference type="EMBL" id="NPBS01000064">
    <property type="protein sequence ID" value="PAF25626.1"/>
    <property type="molecule type" value="Genomic_DNA"/>
</dbReference>
<dbReference type="Gene3D" id="3.40.30.10">
    <property type="entry name" value="Glutaredoxin"/>
    <property type="match status" value="1"/>
</dbReference>
<dbReference type="Proteomes" id="UP000216133">
    <property type="component" value="Unassembled WGS sequence"/>
</dbReference>
<dbReference type="InterPro" id="IPR036249">
    <property type="entry name" value="Thioredoxin-like_sf"/>
</dbReference>
<dbReference type="PANTHER" id="PTHR42852">
    <property type="entry name" value="THIOL:DISULFIDE INTERCHANGE PROTEIN DSBE"/>
    <property type="match status" value="1"/>
</dbReference>